<sequence>MSASVLSHQNNVTFERAVTPALEALLSDLQHTTEVLRRANLNGQYSGKEEIDIEPIYQEQTRRSPRHGLDSIEQMLDDYSEKRQTENRYESWNQSNRTIERPSVQSLLNELEPVSSQRHWSDTQTSAAPSRETVSSPTAYSSQLDSMLGNLQDDISKHGISTIPKGDCAQCGKPIVGQVVIALGKMWHPEHYVCCQCGEELGHRNFFERGGKAYCEADYHDMFSPRCAYCNGPIKDRCVTALGKTFHADHFVCDECGRSFGDEGFHERDGRAYCKADFSRMFAPRCNGCKNPIQNNFITALGTHWHPECFVCQECHLPFDAGSFYEYGGIPLCETHYHEKRGSLCASCSRPISGRCVSAMGLKFHPEHFCCSYCQKQLNKGTFKEVDRKPFCHKCYQTTHA</sequence>
<evidence type="ECO:0000256" key="6">
    <source>
        <dbReference type="ARBA" id="ARBA00022949"/>
    </source>
</evidence>
<evidence type="ECO:0000259" key="11">
    <source>
        <dbReference type="PROSITE" id="PS50023"/>
    </source>
</evidence>
<dbReference type="Proteomes" id="UP001608902">
    <property type="component" value="Unassembled WGS sequence"/>
</dbReference>
<evidence type="ECO:0000256" key="4">
    <source>
        <dbReference type="ARBA" id="ARBA00022737"/>
    </source>
</evidence>
<dbReference type="PANTHER" id="PTHR24214">
    <property type="entry name" value="PDZ AND LIM DOMAIN PROTEIN ZASP"/>
    <property type="match status" value="1"/>
</dbReference>
<feature type="domain" description="LIM zinc-binding" evidence="11">
    <location>
        <begin position="284"/>
        <end position="343"/>
    </location>
</feature>
<dbReference type="GO" id="GO:0031430">
    <property type="term" value="C:M band"/>
    <property type="evidence" value="ECO:0007669"/>
    <property type="project" value="UniProtKB-SubCell"/>
</dbReference>
<reference evidence="12 13" key="1">
    <citation type="submission" date="2024-08" db="EMBL/GenBank/DDBJ databases">
        <title>Gnathostoma spinigerum genome.</title>
        <authorList>
            <person name="Gonzalez-Bertolin B."/>
            <person name="Monzon S."/>
            <person name="Zaballos A."/>
            <person name="Jimenez P."/>
            <person name="Dekumyoy P."/>
            <person name="Varona S."/>
            <person name="Cuesta I."/>
            <person name="Sumanam S."/>
            <person name="Adisakwattana P."/>
            <person name="Gasser R.B."/>
            <person name="Hernandez-Gonzalez A."/>
            <person name="Young N.D."/>
            <person name="Perteguer M.J."/>
        </authorList>
    </citation>
    <scope>NUCLEOTIDE SEQUENCE [LARGE SCALE GENOMIC DNA]</scope>
    <source>
        <strain evidence="12">AL3</strain>
        <tissue evidence="12">Liver</tissue>
    </source>
</reference>
<evidence type="ECO:0000256" key="7">
    <source>
        <dbReference type="ARBA" id="ARBA00023038"/>
    </source>
</evidence>
<evidence type="ECO:0000256" key="9">
    <source>
        <dbReference type="PROSITE-ProRule" id="PRU00125"/>
    </source>
</evidence>
<dbReference type="CDD" id="cd09339">
    <property type="entry name" value="LIM4_Paxillin_like"/>
    <property type="match status" value="1"/>
</dbReference>
<feature type="compositionally biased region" description="Basic and acidic residues" evidence="10">
    <location>
        <begin position="80"/>
        <end position="89"/>
    </location>
</feature>
<keyword evidence="2" id="KW-0963">Cytoplasm</keyword>
<dbReference type="InterPro" id="IPR050604">
    <property type="entry name" value="PDZ-LIM_domain"/>
</dbReference>
<dbReference type="FunFam" id="2.10.110.10:FF:000018">
    <property type="entry name" value="Paxillin isoform 1"/>
    <property type="match status" value="1"/>
</dbReference>
<dbReference type="FunFam" id="2.10.110.10:FF:000008">
    <property type="entry name" value="Paxillin isoform 1"/>
    <property type="match status" value="1"/>
</dbReference>
<dbReference type="PANTHER" id="PTHR24214:SF62">
    <property type="entry name" value="LEUPAXIN"/>
    <property type="match status" value="1"/>
</dbReference>
<evidence type="ECO:0000313" key="12">
    <source>
        <dbReference type="EMBL" id="MFH4977832.1"/>
    </source>
</evidence>
<dbReference type="GO" id="GO:0055120">
    <property type="term" value="C:striated muscle dense body"/>
    <property type="evidence" value="ECO:0007669"/>
    <property type="project" value="UniProtKB-ARBA"/>
</dbReference>
<dbReference type="CDD" id="cd09338">
    <property type="entry name" value="LIM3_Paxillin_like"/>
    <property type="match status" value="1"/>
</dbReference>
<keyword evidence="3 9" id="KW-0479">Metal-binding</keyword>
<dbReference type="GO" id="GO:0070161">
    <property type="term" value="C:anchoring junction"/>
    <property type="evidence" value="ECO:0007669"/>
    <property type="project" value="UniProtKB-SubCell"/>
</dbReference>
<evidence type="ECO:0000256" key="1">
    <source>
        <dbReference type="ARBA" id="ARBA00004282"/>
    </source>
</evidence>
<feature type="domain" description="LIM zinc-binding" evidence="11">
    <location>
        <begin position="226"/>
        <end position="283"/>
    </location>
</feature>
<keyword evidence="13" id="KW-1185">Reference proteome</keyword>
<evidence type="ECO:0000256" key="5">
    <source>
        <dbReference type="ARBA" id="ARBA00022833"/>
    </source>
</evidence>
<evidence type="ECO:0000256" key="8">
    <source>
        <dbReference type="ARBA" id="ARBA00037833"/>
    </source>
</evidence>
<feature type="domain" description="LIM zinc-binding" evidence="11">
    <location>
        <begin position="344"/>
        <end position="401"/>
    </location>
</feature>
<organism evidence="12 13">
    <name type="scientific">Gnathostoma spinigerum</name>
    <dbReference type="NCBI Taxonomy" id="75299"/>
    <lineage>
        <taxon>Eukaryota</taxon>
        <taxon>Metazoa</taxon>
        <taxon>Ecdysozoa</taxon>
        <taxon>Nematoda</taxon>
        <taxon>Chromadorea</taxon>
        <taxon>Rhabditida</taxon>
        <taxon>Spirurina</taxon>
        <taxon>Gnathostomatomorpha</taxon>
        <taxon>Gnathostomatoidea</taxon>
        <taxon>Gnathostomatidae</taxon>
        <taxon>Gnathostoma</taxon>
    </lineage>
</organism>
<dbReference type="PROSITE" id="PS00478">
    <property type="entry name" value="LIM_DOMAIN_1"/>
    <property type="match status" value="2"/>
</dbReference>
<feature type="domain" description="LIM zinc-binding" evidence="11">
    <location>
        <begin position="166"/>
        <end position="225"/>
    </location>
</feature>
<dbReference type="AlphaFoldDB" id="A0ABD6EEY4"/>
<dbReference type="FunFam" id="2.10.110.10:FF:000009">
    <property type="entry name" value="Paxillin isoform 1"/>
    <property type="match status" value="1"/>
</dbReference>
<keyword evidence="5 9" id="KW-0862">Zinc</keyword>
<name>A0ABD6EEY4_9BILA</name>
<proteinExistence type="predicted"/>
<dbReference type="SUPFAM" id="SSF57716">
    <property type="entry name" value="Glucocorticoid receptor-like (DNA-binding domain)"/>
    <property type="match status" value="5"/>
</dbReference>
<keyword evidence="7 9" id="KW-0440">LIM domain</keyword>
<dbReference type="InterPro" id="IPR001781">
    <property type="entry name" value="Znf_LIM"/>
</dbReference>
<feature type="region of interest" description="Disordered" evidence="10">
    <location>
        <begin position="80"/>
        <end position="140"/>
    </location>
</feature>
<dbReference type="PROSITE" id="PS50023">
    <property type="entry name" value="LIM_DOMAIN_2"/>
    <property type="match status" value="4"/>
</dbReference>
<feature type="compositionally biased region" description="Polar residues" evidence="10">
    <location>
        <begin position="90"/>
        <end position="140"/>
    </location>
</feature>
<keyword evidence="4" id="KW-0677">Repeat</keyword>
<accession>A0ABD6EEY4</accession>
<dbReference type="Gene3D" id="2.10.110.10">
    <property type="entry name" value="Cysteine Rich Protein"/>
    <property type="match status" value="4"/>
</dbReference>
<evidence type="ECO:0000313" key="13">
    <source>
        <dbReference type="Proteomes" id="UP001608902"/>
    </source>
</evidence>
<comment type="caution">
    <text evidence="12">The sequence shown here is derived from an EMBL/GenBank/DDBJ whole genome shotgun (WGS) entry which is preliminary data.</text>
</comment>
<dbReference type="SMART" id="SM00132">
    <property type="entry name" value="LIM"/>
    <property type="match status" value="4"/>
</dbReference>
<comment type="subcellular location">
    <subcellularLocation>
        <location evidence="1">Cell junction</location>
    </subcellularLocation>
    <subcellularLocation>
        <location evidence="8">Cytoplasm</location>
        <location evidence="8">Myofibril</location>
        <location evidence="8">Sarcomere</location>
        <location evidence="8">M line</location>
    </subcellularLocation>
</comment>
<evidence type="ECO:0000256" key="2">
    <source>
        <dbReference type="ARBA" id="ARBA00022490"/>
    </source>
</evidence>
<dbReference type="GO" id="GO:0046872">
    <property type="term" value="F:metal ion binding"/>
    <property type="evidence" value="ECO:0007669"/>
    <property type="project" value="UniProtKB-KW"/>
</dbReference>
<dbReference type="EMBL" id="JBGFUD010002655">
    <property type="protein sequence ID" value="MFH4977832.1"/>
    <property type="molecule type" value="Genomic_DNA"/>
</dbReference>
<keyword evidence="6" id="KW-0965">Cell junction</keyword>
<protein>
    <recommendedName>
        <fullName evidence="11">LIM zinc-binding domain-containing protein</fullName>
    </recommendedName>
</protein>
<gene>
    <name evidence="12" type="ORF">AB6A40_004541</name>
</gene>
<evidence type="ECO:0000256" key="10">
    <source>
        <dbReference type="SAM" id="MobiDB-lite"/>
    </source>
</evidence>
<dbReference type="Pfam" id="PF00412">
    <property type="entry name" value="LIM"/>
    <property type="match status" value="4"/>
</dbReference>
<evidence type="ECO:0000256" key="3">
    <source>
        <dbReference type="ARBA" id="ARBA00022723"/>
    </source>
</evidence>